<dbReference type="Proteomes" id="UP000182761">
    <property type="component" value="Unassembled WGS sequence"/>
</dbReference>
<sequence length="196" mass="22477">MKKILLVLTVTLSILSYGQYNKVYSPAKVYLKNGEVKEGKATINDDRARLGLNGVGFGIKNKNYMKEILFVPNNSKRKKSEKISIDEIEKIEFEIRKKMFSKKIQTVVYRPVLIENDVQICKEIVPEKLYASAKIQAIDMSPKFPGDSHPQRLVYYIKNGNIYEKTTLASIKNKYNCSMDDEGNREEKIAKCLQGK</sequence>
<gene>
    <name evidence="1" type="ORF">Ga0061079_1153</name>
</gene>
<proteinExistence type="predicted"/>
<reference evidence="1 2" key="1">
    <citation type="submission" date="2016-01" db="EMBL/GenBank/DDBJ databases">
        <authorList>
            <person name="McClelland M."/>
            <person name="Jain A."/>
            <person name="Saraogi P."/>
            <person name="Mendelson R."/>
            <person name="Westerman R."/>
            <person name="SanMiguel P."/>
            <person name="Csonka L."/>
        </authorList>
    </citation>
    <scope>NUCLEOTIDE SEQUENCE [LARGE SCALE GENOMIC DNA]</scope>
    <source>
        <strain evidence="1 2">R-53146</strain>
    </source>
</reference>
<protein>
    <submittedName>
        <fullName evidence="1">Uncharacterized protein</fullName>
    </submittedName>
</protein>
<accession>A0A0X3ASI7</accession>
<evidence type="ECO:0000313" key="2">
    <source>
        <dbReference type="Proteomes" id="UP000182761"/>
    </source>
</evidence>
<evidence type="ECO:0000313" key="1">
    <source>
        <dbReference type="EMBL" id="CVK17037.1"/>
    </source>
</evidence>
<dbReference type="OrthoDB" id="1453912at2"/>
<dbReference type="RefSeq" id="WP_055426210.1">
    <property type="nucleotide sequence ID" value="NZ_FCOR01000015.1"/>
</dbReference>
<dbReference type="AlphaFoldDB" id="A0A0X3ASI7"/>
<organism evidence="1 2">
    <name type="scientific">Apibacter mensalis</name>
    <dbReference type="NCBI Taxonomy" id="1586267"/>
    <lineage>
        <taxon>Bacteria</taxon>
        <taxon>Pseudomonadati</taxon>
        <taxon>Bacteroidota</taxon>
        <taxon>Flavobacteriia</taxon>
        <taxon>Flavobacteriales</taxon>
        <taxon>Weeksellaceae</taxon>
        <taxon>Apibacter</taxon>
    </lineage>
</organism>
<dbReference type="EMBL" id="FCOR01000015">
    <property type="protein sequence ID" value="CVK17037.1"/>
    <property type="molecule type" value="Genomic_DNA"/>
</dbReference>
<keyword evidence="2" id="KW-1185">Reference proteome</keyword>
<name>A0A0X3ASI7_9FLAO</name>